<accession>A0A437QQQ1</accession>
<keyword evidence="8 9" id="KW-0472">Membrane</keyword>
<feature type="domain" description="ABC transmembrane type-1" evidence="11">
    <location>
        <begin position="1"/>
        <end position="302"/>
    </location>
</feature>
<dbReference type="AlphaFoldDB" id="A0A437QQQ1"/>
<dbReference type="PANTHER" id="PTHR24221:SF654">
    <property type="entry name" value="ATP-BINDING CASSETTE SUB-FAMILY B MEMBER 6"/>
    <property type="match status" value="1"/>
</dbReference>
<feature type="transmembrane region" description="Helical" evidence="9">
    <location>
        <begin position="269"/>
        <end position="287"/>
    </location>
</feature>
<dbReference type="EMBL" id="SADE01000002">
    <property type="protein sequence ID" value="RVU36769.1"/>
    <property type="molecule type" value="Genomic_DNA"/>
</dbReference>
<evidence type="ECO:0000256" key="3">
    <source>
        <dbReference type="ARBA" id="ARBA00022475"/>
    </source>
</evidence>
<comment type="subcellular location">
    <subcellularLocation>
        <location evidence="1">Cell membrane</location>
        <topology evidence="1">Multi-pass membrane protein</topology>
    </subcellularLocation>
</comment>
<keyword evidence="13" id="KW-1185">Reference proteome</keyword>
<keyword evidence="3" id="KW-1003">Cell membrane</keyword>
<dbReference type="Proteomes" id="UP000287447">
    <property type="component" value="Unassembled WGS sequence"/>
</dbReference>
<dbReference type="GO" id="GO:0005524">
    <property type="term" value="F:ATP binding"/>
    <property type="evidence" value="ECO:0007669"/>
    <property type="project" value="UniProtKB-KW"/>
</dbReference>
<sequence>MYLLFLNLVAVVVEGLGLAMMLPIFEFLQSNGDLQTLTEKGVHWKYILEVAGALGVPVSLESLLAFTLIMIITRQAILYARQVTVSAARMALQKSLQDEVFRRYLHTSLEFQKSHSTGTVVNDIVGEIGKATRAIVDLLTIIGILVVGAVYVTAMLVISWQMTLSALCVFGVIVFSVQGLMRRSREIGQQIVDINQSITHFLVQRLSSTRLIRLSRTEQAEIDRFCSYTTVNADRAVSLQRSKAIIDIVPEPILAITAAATIIFGEALFGLTITTLSVFLVIALRLLPTVKQAQSVRQNILANHGSIEVAVNSLTSLKAKEESASGNRTFGSLDREIRFESVSFSYGSDEDKRVLDHLDLTIPAGKLVAIVGPSGAGKSTLIDMLPRLRIPDSGVIRFDGVDISEFNLHSLRNGIAYAQQSPEIFDGTIADHIRYGRSDMPDADVLKAAKLAGLGDFLDGLPEGLNTYVGEKGGSLSGGQKQRLEIARAILGGVPILILDEPTSQLDALSERDFCTLMTRLARETNMTIIMVAHRISTIQITDEIIVMLNGKVVDTGVHSELIDKNGWYRTAFGSPPALHAADGGVESAETAAQTV</sequence>
<dbReference type="SUPFAM" id="SSF90123">
    <property type="entry name" value="ABC transporter transmembrane region"/>
    <property type="match status" value="1"/>
</dbReference>
<feature type="transmembrane region" description="Helical" evidence="9">
    <location>
        <begin position="43"/>
        <end position="72"/>
    </location>
</feature>
<dbReference type="InterPro" id="IPR027417">
    <property type="entry name" value="P-loop_NTPase"/>
</dbReference>
<dbReference type="InterPro" id="IPR011527">
    <property type="entry name" value="ABC1_TM_dom"/>
</dbReference>
<evidence type="ECO:0000313" key="12">
    <source>
        <dbReference type="EMBL" id="RVU36769.1"/>
    </source>
</evidence>
<dbReference type="PROSITE" id="PS50893">
    <property type="entry name" value="ABC_TRANSPORTER_2"/>
    <property type="match status" value="1"/>
</dbReference>
<dbReference type="InterPro" id="IPR003439">
    <property type="entry name" value="ABC_transporter-like_ATP-bd"/>
</dbReference>
<evidence type="ECO:0000256" key="5">
    <source>
        <dbReference type="ARBA" id="ARBA00022741"/>
    </source>
</evidence>
<evidence type="ECO:0000259" key="11">
    <source>
        <dbReference type="PROSITE" id="PS50929"/>
    </source>
</evidence>
<organism evidence="12 13">
    <name type="scientific">Hwanghaeella grinnelliae</name>
    <dbReference type="NCBI Taxonomy" id="2500179"/>
    <lineage>
        <taxon>Bacteria</taxon>
        <taxon>Pseudomonadati</taxon>
        <taxon>Pseudomonadota</taxon>
        <taxon>Alphaproteobacteria</taxon>
        <taxon>Rhodospirillales</taxon>
        <taxon>Rhodospirillaceae</taxon>
        <taxon>Hwanghaeella</taxon>
    </lineage>
</organism>
<dbReference type="PROSITE" id="PS50929">
    <property type="entry name" value="ABC_TM1F"/>
    <property type="match status" value="1"/>
</dbReference>
<evidence type="ECO:0000256" key="1">
    <source>
        <dbReference type="ARBA" id="ARBA00004651"/>
    </source>
</evidence>
<keyword evidence="2" id="KW-0813">Transport</keyword>
<evidence type="ECO:0000313" key="13">
    <source>
        <dbReference type="Proteomes" id="UP000287447"/>
    </source>
</evidence>
<name>A0A437QQQ1_9PROT</name>
<gene>
    <name evidence="12" type="ORF">EOI86_16525</name>
</gene>
<dbReference type="PROSITE" id="PS00211">
    <property type="entry name" value="ABC_TRANSPORTER_1"/>
    <property type="match status" value="1"/>
</dbReference>
<dbReference type="InterPro" id="IPR017871">
    <property type="entry name" value="ABC_transporter-like_CS"/>
</dbReference>
<dbReference type="GO" id="GO:0140359">
    <property type="term" value="F:ABC-type transporter activity"/>
    <property type="evidence" value="ECO:0007669"/>
    <property type="project" value="InterPro"/>
</dbReference>
<feature type="transmembrane region" description="Helical" evidence="9">
    <location>
        <begin position="138"/>
        <end position="158"/>
    </location>
</feature>
<keyword evidence="6 12" id="KW-0067">ATP-binding</keyword>
<dbReference type="PANTHER" id="PTHR24221">
    <property type="entry name" value="ATP-BINDING CASSETTE SUB-FAMILY B"/>
    <property type="match status" value="1"/>
</dbReference>
<dbReference type="GO" id="GO:0034040">
    <property type="term" value="F:ATPase-coupled lipid transmembrane transporter activity"/>
    <property type="evidence" value="ECO:0007669"/>
    <property type="project" value="TreeGrafter"/>
</dbReference>
<dbReference type="SUPFAM" id="SSF52540">
    <property type="entry name" value="P-loop containing nucleoside triphosphate hydrolases"/>
    <property type="match status" value="1"/>
</dbReference>
<evidence type="ECO:0000256" key="9">
    <source>
        <dbReference type="SAM" id="Phobius"/>
    </source>
</evidence>
<keyword evidence="7 9" id="KW-1133">Transmembrane helix</keyword>
<protein>
    <submittedName>
        <fullName evidence="12">ABC transporter ATP-binding protein</fullName>
    </submittedName>
</protein>
<evidence type="ECO:0000256" key="6">
    <source>
        <dbReference type="ARBA" id="ARBA00022840"/>
    </source>
</evidence>
<keyword evidence="5" id="KW-0547">Nucleotide-binding</keyword>
<comment type="caution">
    <text evidence="12">The sequence shown here is derived from an EMBL/GenBank/DDBJ whole genome shotgun (WGS) entry which is preliminary data.</text>
</comment>
<dbReference type="GO" id="GO:0016887">
    <property type="term" value="F:ATP hydrolysis activity"/>
    <property type="evidence" value="ECO:0007669"/>
    <property type="project" value="InterPro"/>
</dbReference>
<evidence type="ECO:0000256" key="8">
    <source>
        <dbReference type="ARBA" id="ARBA00023136"/>
    </source>
</evidence>
<reference evidence="13" key="1">
    <citation type="submission" date="2019-01" db="EMBL/GenBank/DDBJ databases">
        <title>Gri0909 isolated from a small marine red alga.</title>
        <authorList>
            <person name="Kim J."/>
            <person name="Jeong S.E."/>
            <person name="Jeon C.O."/>
        </authorList>
    </citation>
    <scope>NUCLEOTIDE SEQUENCE [LARGE SCALE GENOMIC DNA]</scope>
    <source>
        <strain evidence="13">Gri0909</strain>
    </source>
</reference>
<dbReference type="Gene3D" id="1.20.1560.10">
    <property type="entry name" value="ABC transporter type 1, transmembrane domain"/>
    <property type="match status" value="1"/>
</dbReference>
<dbReference type="Gene3D" id="3.40.50.300">
    <property type="entry name" value="P-loop containing nucleotide triphosphate hydrolases"/>
    <property type="match status" value="1"/>
</dbReference>
<evidence type="ECO:0000256" key="7">
    <source>
        <dbReference type="ARBA" id="ARBA00022989"/>
    </source>
</evidence>
<feature type="transmembrane region" description="Helical" evidence="9">
    <location>
        <begin position="164"/>
        <end position="181"/>
    </location>
</feature>
<dbReference type="InterPro" id="IPR036640">
    <property type="entry name" value="ABC1_TM_sf"/>
</dbReference>
<dbReference type="Pfam" id="PF00005">
    <property type="entry name" value="ABC_tran"/>
    <property type="match status" value="1"/>
</dbReference>
<evidence type="ECO:0000256" key="2">
    <source>
        <dbReference type="ARBA" id="ARBA00022448"/>
    </source>
</evidence>
<dbReference type="InterPro" id="IPR003593">
    <property type="entry name" value="AAA+_ATPase"/>
</dbReference>
<proteinExistence type="predicted"/>
<dbReference type="Pfam" id="PF00664">
    <property type="entry name" value="ABC_membrane"/>
    <property type="match status" value="1"/>
</dbReference>
<keyword evidence="4 9" id="KW-0812">Transmembrane</keyword>
<dbReference type="FunFam" id="3.40.50.300:FF:000221">
    <property type="entry name" value="Multidrug ABC transporter ATP-binding protein"/>
    <property type="match status" value="1"/>
</dbReference>
<evidence type="ECO:0000259" key="10">
    <source>
        <dbReference type="PROSITE" id="PS50893"/>
    </source>
</evidence>
<feature type="domain" description="ABC transporter" evidence="10">
    <location>
        <begin position="337"/>
        <end position="575"/>
    </location>
</feature>
<evidence type="ECO:0000256" key="4">
    <source>
        <dbReference type="ARBA" id="ARBA00022692"/>
    </source>
</evidence>
<dbReference type="SMART" id="SM00382">
    <property type="entry name" value="AAA"/>
    <property type="match status" value="1"/>
</dbReference>
<dbReference type="InterPro" id="IPR039421">
    <property type="entry name" value="Type_1_exporter"/>
</dbReference>
<dbReference type="GO" id="GO:0005886">
    <property type="term" value="C:plasma membrane"/>
    <property type="evidence" value="ECO:0007669"/>
    <property type="project" value="UniProtKB-SubCell"/>
</dbReference>